<feature type="domain" description="Sacsin/Nov" evidence="2">
    <location>
        <begin position="40"/>
        <end position="138"/>
    </location>
</feature>
<dbReference type="InterPro" id="IPR052957">
    <property type="entry name" value="Auxin_embryo_med"/>
</dbReference>
<keyword evidence="4" id="KW-1185">Reference proteome</keyword>
<proteinExistence type="predicted"/>
<feature type="region of interest" description="Disordered" evidence="1">
    <location>
        <begin position="842"/>
        <end position="864"/>
    </location>
</feature>
<feature type="region of interest" description="Disordered" evidence="1">
    <location>
        <begin position="1797"/>
        <end position="1816"/>
    </location>
</feature>
<dbReference type="PANTHER" id="PTHR32387:SF3">
    <property type="entry name" value="ATP_DNA BINDING PROTEIN"/>
    <property type="match status" value="1"/>
</dbReference>
<gene>
    <name evidence="3" type="ORF">Vbra_17883</name>
</gene>
<dbReference type="Proteomes" id="UP000041254">
    <property type="component" value="Unassembled WGS sequence"/>
</dbReference>
<dbReference type="InterPro" id="IPR036890">
    <property type="entry name" value="HATPase_C_sf"/>
</dbReference>
<protein>
    <recommendedName>
        <fullName evidence="2">Sacsin/Nov domain-containing protein</fullName>
    </recommendedName>
</protein>
<accession>A0A0G4GII4</accession>
<dbReference type="SUPFAM" id="SSF55874">
    <property type="entry name" value="ATPase domain of HSP90 chaperone/DNA topoisomerase II/histidine kinase"/>
    <property type="match status" value="1"/>
</dbReference>
<name>A0A0G4GII4_VITBC</name>
<organism evidence="3 4">
    <name type="scientific">Vitrella brassicaformis (strain CCMP3155)</name>
    <dbReference type="NCBI Taxonomy" id="1169540"/>
    <lineage>
        <taxon>Eukaryota</taxon>
        <taxon>Sar</taxon>
        <taxon>Alveolata</taxon>
        <taxon>Colpodellida</taxon>
        <taxon>Vitrellaceae</taxon>
        <taxon>Vitrella</taxon>
    </lineage>
</organism>
<dbReference type="NCBIfam" id="NF047352">
    <property type="entry name" value="P_loop_sacsin"/>
    <property type="match status" value="1"/>
</dbReference>
<dbReference type="VEuPathDB" id="CryptoDB:Vbra_17883"/>
<evidence type="ECO:0000259" key="2">
    <source>
        <dbReference type="Pfam" id="PF25794"/>
    </source>
</evidence>
<dbReference type="PANTHER" id="PTHR32387">
    <property type="entry name" value="WU:FJ29H11"/>
    <property type="match status" value="1"/>
</dbReference>
<feature type="compositionally biased region" description="Polar residues" evidence="1">
    <location>
        <begin position="1804"/>
        <end position="1816"/>
    </location>
</feature>
<feature type="region of interest" description="Disordered" evidence="1">
    <location>
        <begin position="893"/>
        <end position="916"/>
    </location>
</feature>
<dbReference type="Pfam" id="PF25794">
    <property type="entry name" value="SACS"/>
    <property type="match status" value="1"/>
</dbReference>
<evidence type="ECO:0000313" key="3">
    <source>
        <dbReference type="EMBL" id="CEM29646.1"/>
    </source>
</evidence>
<dbReference type="OrthoDB" id="426371at2759"/>
<dbReference type="EMBL" id="CDMY01000677">
    <property type="protein sequence ID" value="CEM29646.1"/>
    <property type="molecule type" value="Genomic_DNA"/>
</dbReference>
<feature type="compositionally biased region" description="Basic and acidic residues" evidence="1">
    <location>
        <begin position="851"/>
        <end position="860"/>
    </location>
</feature>
<dbReference type="InParanoid" id="A0A0G4GII4"/>
<feature type="region of interest" description="Disordered" evidence="1">
    <location>
        <begin position="735"/>
        <end position="754"/>
    </location>
</feature>
<sequence>MSRCSEEEHIRSIRNRLRTEDPEQRSRLHRAIKLAADEIYSHRAHCLFELIQNAEDNTYHPSSSAPPSLTFRLVTDPRCPALYVMNNEVGFSGADVEALCDVGASTKSERREEMIGEKGIGFKSVFRLSDTPEVYSGGYRFAFSKDVDPEVGFGYIVPRWLPSLPAFAQHHSAWTIFRLPLTQADPSRTHCPAWLHEKIDGVKASLLEVPMSTLLFLRKLRRICVEIEDGSGSGRVVERREVVCEEKARVWYSSRTLTANLTRDGPSPATHTTTETFITHRRTFPVPKPPVPSSQRLSAISLRRLELQQTSVTVALPIPTTITTVAAAEAADRESESDTGQWSASGNGCSVFADLPTRVDSKMPFVVNAKDFTTTASRESLDFDDELRFNRFLLDRVADTFLDFVKRAAPTLTETPAMIDWILSWLPIPQTVHPSFRPCASTILTHMRAVPLLPSHTGSLCTPPSLSLPPVAGTGSPPPQPLYACIRHIPLVHPHYAKRTAVLAALGVKKASVEALFQPSGWAGGAGGGGGAASSLVGLSDDQVGEVYEYVREVVGARGGQVLRKVPFLKTDEGFMKPPLPVNAHTGEKEVRVCLPNPQLREAFERSQLNDPSVAPLIRKRVSCVFLSAETERHLSVRTREWLIQTLGVERLTVDNYLSWLVDGCAEMALSLQSAKDADNQRVLLVITHFLTSVAEHSLPANLHKLPVLAAFTRVETRSHGEEAIILTPREWGPHPSAAHRRASPEVAAWTGTDSAGTARRVDPALDGLSRTPICRPLTAPLELTFPSPSDRSHFATLDGRYDDAAVELLCRTHAAIRCCPPLSSSGMLSWMAVGGARRGGGGGTLGMDVEGEHSQHHGGDGGSGEVELWVERASCFLQVVLHHDYYAGRRMDSTPPSHHHSRSRSSCFYPPPPPPQGSLQLPQPLIDAARNTEWLPAAIDGTYRLHKPTMVYSCASEIPASLHCLFPLLHPALVAPLVSLVPASPFSPSPPTHIITQILSVFGVHHALSLTPMLERLRVMAADTPPTSLTERRMRQLVDLYGAMGRLMDSPASPLHQREGTVRAMRSEKLLFLPLRAVRDDASNTAMAVEGHPHRRNAQWVSVDRERFVWRDGWMGLFVGEVLTLCDLIEPAFQDTVKPLLRHLVSEEPEACHYAHLWRKGCPNLVQGNSHGGSADQGLSTSVEAFIVQAVTVLDLALRRQEDTHWYPSFAQNALVWDSARRTFVDRRHAFIQDQGGMRLPLSMGISIAYAPNERVQHFLQHHLGVRRLEKCVRISEYIVGAPMHRPPSEPHQRLLHTSVIQALIAVCRSKRPTEMARLARDEPTHPIFMLDRITEVPVNQLQVQYTVANHGMPPVTLGAALTHPSVQPSRRSRYVPIAAGGESVPVLYVNQQAEHVQQRMDVGEAISAYLGGALRSIAIDWLRSSIGLDAADLSFLLRSEGISLSQADVHLAPRPLPPTPAAPAPSAAAAADRMAIEVDLYPPPSSTPSQPPIHTTPTHLRAGDRRHDRVPAHQQQYHPRRPTPVPICEVREMEIDAETDRFLQQMESSLVDDRARIRGASGLEAAAGSSSVTAIRQLERVEENELERRGRAGEELAFRKVFPKFFTQQSDYQTHSQIDQRSYRVSFQPGAAWRLVWVNAVEELGLPFDFILFEEPPADSEHCRLSINGCVDGYLTAVGETKPWLARGGGEGMPPLPWGAPVKFIEAKCTVFDSWKFLLSGAEFFFSQLDARHQTDNFWLLLIKRMLSPSGQSCQLPSSRTHAQWRFANKIFHTLHQQQETIIIRWLRCELKDDGDDGGDGQSSQEGRGSVPQL</sequence>
<dbReference type="Gene3D" id="3.30.565.10">
    <property type="entry name" value="Histidine kinase-like ATPase, C-terminal domain"/>
    <property type="match status" value="1"/>
</dbReference>
<dbReference type="STRING" id="1169540.A0A0G4GII4"/>
<evidence type="ECO:0000256" key="1">
    <source>
        <dbReference type="SAM" id="MobiDB-lite"/>
    </source>
</evidence>
<dbReference type="InterPro" id="IPR058210">
    <property type="entry name" value="SACS/Nov_dom"/>
</dbReference>
<reference evidence="3 4" key="1">
    <citation type="submission" date="2014-11" db="EMBL/GenBank/DDBJ databases">
        <authorList>
            <person name="Zhu J."/>
            <person name="Qi W."/>
            <person name="Song R."/>
        </authorList>
    </citation>
    <scope>NUCLEOTIDE SEQUENCE [LARGE SCALE GENOMIC DNA]</scope>
</reference>
<evidence type="ECO:0000313" key="4">
    <source>
        <dbReference type="Proteomes" id="UP000041254"/>
    </source>
</evidence>